<dbReference type="RefSeq" id="WP_183279136.1">
    <property type="nucleotide sequence ID" value="NZ_BLZR01000001.1"/>
</dbReference>
<keyword evidence="3" id="KW-1185">Reference proteome</keyword>
<proteinExistence type="inferred from homology"/>
<dbReference type="Pfam" id="PF04519">
    <property type="entry name" value="Bactofilin"/>
    <property type="match status" value="1"/>
</dbReference>
<dbReference type="PANTHER" id="PTHR35024:SF4">
    <property type="entry name" value="POLYMER-FORMING CYTOSKELETAL PROTEIN"/>
    <property type="match status" value="1"/>
</dbReference>
<reference evidence="2 3" key="1">
    <citation type="submission" date="2020-07" db="EMBL/GenBank/DDBJ databases">
        <title>A new beta-1,3-glucan-decomposing anaerobic bacterium isolated from anoxic soil subjected to biological soil disinfestation.</title>
        <authorList>
            <person name="Ueki A."/>
            <person name="Tonouchi A."/>
        </authorList>
    </citation>
    <scope>NUCLEOTIDE SEQUENCE [LARGE SCALE GENOMIC DNA]</scope>
    <source>
        <strain evidence="2 3">TW1</strain>
    </source>
</reference>
<evidence type="ECO:0000256" key="1">
    <source>
        <dbReference type="ARBA" id="ARBA00044755"/>
    </source>
</evidence>
<evidence type="ECO:0008006" key="4">
    <source>
        <dbReference type="Google" id="ProtNLM"/>
    </source>
</evidence>
<comment type="similarity">
    <text evidence="1">Belongs to the bactofilin family.</text>
</comment>
<dbReference type="PANTHER" id="PTHR35024">
    <property type="entry name" value="HYPOTHETICAL CYTOSOLIC PROTEIN"/>
    <property type="match status" value="1"/>
</dbReference>
<gene>
    <name evidence="2" type="ORF">bsdtw1_03954</name>
</gene>
<accession>A0A6V8SMJ3</accession>
<sequence>MEKNYYNDRSDLRISGSGKFGGGKFNSVKISGDGEIRGNLDCVDFKCSGSSSVEGDVLCQEFKISGDTSIRGNVKSSVFSISGASSINGNITSDEMKISGDSKIGGDVSVGQLKISGDSKVGGNLKGDGIKIFGGVKVGGNCEAEQFTCHGAFNIGEMLNAEKIEINPGGECRTKEIGGKEIEVRLRAKDSLFMNFIRFASFSKSRLICDSIEGDNIYLEATKASIVRGKNITIGERCEIDTVEYSGDITILDGAIVKNQIKI</sequence>
<evidence type="ECO:0000313" key="3">
    <source>
        <dbReference type="Proteomes" id="UP000580568"/>
    </source>
</evidence>
<evidence type="ECO:0000313" key="2">
    <source>
        <dbReference type="EMBL" id="GFP77782.1"/>
    </source>
</evidence>
<organism evidence="2 3">
    <name type="scientific">Clostridium fungisolvens</name>
    <dbReference type="NCBI Taxonomy" id="1604897"/>
    <lineage>
        <taxon>Bacteria</taxon>
        <taxon>Bacillati</taxon>
        <taxon>Bacillota</taxon>
        <taxon>Clostridia</taxon>
        <taxon>Eubacteriales</taxon>
        <taxon>Clostridiaceae</taxon>
        <taxon>Clostridium</taxon>
    </lineage>
</organism>
<protein>
    <recommendedName>
        <fullName evidence="4">Polymer-forming cytoskeletal protein</fullName>
    </recommendedName>
</protein>
<dbReference type="InterPro" id="IPR007607">
    <property type="entry name" value="BacA/B"/>
</dbReference>
<name>A0A6V8SMJ3_9CLOT</name>
<dbReference type="AlphaFoldDB" id="A0A6V8SMJ3"/>
<dbReference type="EMBL" id="BLZR01000001">
    <property type="protein sequence ID" value="GFP77782.1"/>
    <property type="molecule type" value="Genomic_DNA"/>
</dbReference>
<comment type="caution">
    <text evidence="2">The sequence shown here is derived from an EMBL/GenBank/DDBJ whole genome shotgun (WGS) entry which is preliminary data.</text>
</comment>
<dbReference type="Proteomes" id="UP000580568">
    <property type="component" value="Unassembled WGS sequence"/>
</dbReference>